<gene>
    <name evidence="2" type="ORF">BRCON_1806</name>
</gene>
<feature type="transmembrane region" description="Helical" evidence="1">
    <location>
        <begin position="365"/>
        <end position="383"/>
    </location>
</feature>
<keyword evidence="1" id="KW-0812">Transmembrane</keyword>
<keyword evidence="1" id="KW-0472">Membrane</keyword>
<dbReference type="Proteomes" id="UP000262583">
    <property type="component" value="Chromosome"/>
</dbReference>
<sequence>MILAAVGGVRWWKVRTCLAQASLLDVDADVQREHVSRATRWGHRAVTAVCVWAGLVILVSAFAPPLVYDVTEYHLGAFRDYGLEDRWQLRPVPHNMYARFPFPVEAIYFFGIFLDSGADFSPKLVNAAAVLGLVMLASRMLARWHVPLQWRRLACLAILAHPVLLEVSLDAYIDAPTALFVLASFYVLERAFGGFGPPVPRQVALCLLPLFGWFAGNALVTKYTVAQLYAVAGLIWGILVMIQARRARANRQEPGSHAEAADPCSEASVRRWLFLSAGCFCLPILLWLGKNVVYYGNPLEPFFVWLFRPTDSQAVLRERFYIESHYPQPLWSAAYWRTLSTRLEAFQWFLLAPLVTLPWIRPRPAGARMLTVVLLSYLAWNLIRYSQDRFLLASFVLVSVIAVDVLSRIPIRWLRWVGALGIAATSAANLLLHTVRVANGGEFAYLAHLSASPSAQAWEARGEFYKRNLGALGEIVARQAPPPSVATGVNSAGSHLLRPTDCVFLVYEARPYLFVCRTAYNTVFDDSVLLSFARGAKAPSEIDARLRSAGFTHVLVNREELRRFIHQYARPEQLEALGVTDVMREFPKIPTPEDLYPPFYLAPTWKADRSIVLAWLAELRKRAVWVGGSPPIDIYLAPIP</sequence>
<dbReference type="AlphaFoldDB" id="A0A2Z4Y819"/>
<feature type="transmembrane region" description="Helical" evidence="1">
    <location>
        <begin position="390"/>
        <end position="407"/>
    </location>
</feature>
<evidence type="ECO:0000313" key="2">
    <source>
        <dbReference type="EMBL" id="AXA36583.1"/>
    </source>
</evidence>
<feature type="transmembrane region" description="Helical" evidence="1">
    <location>
        <begin position="124"/>
        <end position="141"/>
    </location>
</feature>
<protein>
    <submittedName>
        <fullName evidence="2">Membrane protein</fullName>
    </submittedName>
</protein>
<evidence type="ECO:0000313" key="3">
    <source>
        <dbReference type="Proteomes" id="UP000262583"/>
    </source>
</evidence>
<reference evidence="2 3" key="1">
    <citation type="submission" date="2018-05" db="EMBL/GenBank/DDBJ databases">
        <title>A metagenomic window into the 2 km-deep terrestrial subsurface aquifer revealed taxonomically and functionally diverse microbial community comprising novel uncultured bacterial lineages.</title>
        <authorList>
            <person name="Kadnikov V.V."/>
            <person name="Mardanov A.V."/>
            <person name="Beletsky A.V."/>
            <person name="Banks D."/>
            <person name="Pimenov N.V."/>
            <person name="Frank Y.A."/>
            <person name="Karnachuk O.V."/>
            <person name="Ravin N.V."/>
        </authorList>
    </citation>
    <scope>NUCLEOTIDE SEQUENCE [LARGE SCALE GENOMIC DNA]</scope>
    <source>
        <strain evidence="2">BY</strain>
    </source>
</reference>
<feature type="transmembrane region" description="Helical" evidence="1">
    <location>
        <begin position="153"/>
        <end position="173"/>
    </location>
</feature>
<keyword evidence="1" id="KW-1133">Transmembrane helix</keyword>
<dbReference type="KEGG" id="schv:BRCON_1806"/>
<feature type="transmembrane region" description="Helical" evidence="1">
    <location>
        <begin position="272"/>
        <end position="289"/>
    </location>
</feature>
<evidence type="ECO:0000256" key="1">
    <source>
        <dbReference type="SAM" id="Phobius"/>
    </source>
</evidence>
<name>A0A2Z4Y819_SUMC1</name>
<dbReference type="EMBL" id="CP030759">
    <property type="protein sequence ID" value="AXA36583.1"/>
    <property type="molecule type" value="Genomic_DNA"/>
</dbReference>
<organism evidence="2 3">
    <name type="scientific">Sumerlaea chitinivorans</name>
    <dbReference type="NCBI Taxonomy" id="2250252"/>
    <lineage>
        <taxon>Bacteria</taxon>
        <taxon>Candidatus Sumerlaeota</taxon>
        <taxon>Candidatus Sumerlaeia</taxon>
        <taxon>Candidatus Sumerlaeales</taxon>
        <taxon>Candidatus Sumerlaeaceae</taxon>
        <taxon>Candidatus Sumerlaea</taxon>
    </lineage>
</organism>
<feature type="transmembrane region" description="Helical" evidence="1">
    <location>
        <begin position="226"/>
        <end position="244"/>
    </location>
</feature>
<accession>A0A2Z4Y819</accession>
<proteinExistence type="predicted"/>
<feature type="transmembrane region" description="Helical" evidence="1">
    <location>
        <begin position="45"/>
        <end position="63"/>
    </location>
</feature>